<dbReference type="AlphaFoldDB" id="B2J069"/>
<keyword evidence="1" id="KW-0472">Membrane</keyword>
<reference evidence="3" key="1">
    <citation type="submission" date="2008-04" db="EMBL/GenBank/DDBJ databases">
        <title>Complete sequence of chromosome of Nostoc punctiforme ATCC 29133.</title>
        <authorList>
            <consortium name="US DOE Joint Genome Institute"/>
            <person name="Copeland A."/>
            <person name="Lucas S."/>
            <person name="Lapidus A."/>
            <person name="Glavina del Rio T."/>
            <person name="Dalin E."/>
            <person name="Tice H."/>
            <person name="Pitluck S."/>
            <person name="Chain P."/>
            <person name="Malfatti S."/>
            <person name="Shin M."/>
            <person name="Vergez L."/>
            <person name="Schmutz J."/>
            <person name="Larimer F."/>
            <person name="Land M."/>
            <person name="Hauser L."/>
            <person name="Kyrpides N."/>
            <person name="Kim E."/>
            <person name="Meeks J.C."/>
            <person name="Elhai J."/>
            <person name="Campbell E.L."/>
            <person name="Thiel T."/>
            <person name="Longmire J."/>
            <person name="Potts M."/>
            <person name="Atlas R."/>
        </authorList>
    </citation>
    <scope>NUCLEOTIDE SEQUENCE [LARGE SCALE GENOMIC DNA]</scope>
    <source>
        <strain evidence="3">ATCC 29133 / PCC 73102</strain>
    </source>
</reference>
<evidence type="ECO:0000256" key="1">
    <source>
        <dbReference type="SAM" id="Phobius"/>
    </source>
</evidence>
<dbReference type="STRING" id="63737.Npun_R4875"/>
<gene>
    <name evidence="2" type="ordered locus">Npun_R4875</name>
</gene>
<accession>B2J069</accession>
<protein>
    <submittedName>
        <fullName evidence="2">Uncharacterized protein</fullName>
    </submittedName>
</protein>
<name>B2J069_NOSP7</name>
<dbReference type="OrthoDB" id="490335at2"/>
<dbReference type="eggNOG" id="ENOG50328GF">
    <property type="taxonomic scope" value="Bacteria"/>
</dbReference>
<evidence type="ECO:0000313" key="2">
    <source>
        <dbReference type="EMBL" id="ACC83221.1"/>
    </source>
</evidence>
<dbReference type="EMBL" id="CP001037">
    <property type="protein sequence ID" value="ACC83221.1"/>
    <property type="molecule type" value="Genomic_DNA"/>
</dbReference>
<keyword evidence="1" id="KW-0812">Transmembrane</keyword>
<feature type="transmembrane region" description="Helical" evidence="1">
    <location>
        <begin position="252"/>
        <end position="275"/>
    </location>
</feature>
<dbReference type="PhylomeDB" id="B2J069"/>
<keyword evidence="3" id="KW-1185">Reference proteome</keyword>
<proteinExistence type="predicted"/>
<dbReference type="Proteomes" id="UP000001191">
    <property type="component" value="Chromosome"/>
</dbReference>
<dbReference type="HOGENOM" id="CLU_870573_0_0_3"/>
<dbReference type="EnsemblBacteria" id="ACC83221">
    <property type="protein sequence ID" value="ACC83221"/>
    <property type="gene ID" value="Npun_R4875"/>
</dbReference>
<feature type="transmembrane region" description="Helical" evidence="1">
    <location>
        <begin position="281"/>
        <end position="301"/>
    </location>
</feature>
<reference evidence="2 3" key="2">
    <citation type="journal article" date="2013" name="Plant Physiol.">
        <title>A Nostoc punctiforme Sugar Transporter Necessary to Establish a Cyanobacterium-Plant Symbiosis.</title>
        <authorList>
            <person name="Ekman M."/>
            <person name="Picossi S."/>
            <person name="Campbell E.L."/>
            <person name="Meeks J.C."/>
            <person name="Flores E."/>
        </authorList>
    </citation>
    <scope>NUCLEOTIDE SEQUENCE [LARGE SCALE GENOMIC DNA]</scope>
    <source>
        <strain evidence="3">ATCC 29133 / PCC 73102</strain>
    </source>
</reference>
<evidence type="ECO:0000313" key="3">
    <source>
        <dbReference type="Proteomes" id="UP000001191"/>
    </source>
</evidence>
<keyword evidence="1" id="KW-1133">Transmembrane helix</keyword>
<sequence length="318" mass="36288">MNANITKTDNQGDVVLSLFLQVPQGDRFQLKVERSQCSFYLNETVVEQIQQAQKTGVSLYIPPKVIIPLWYYACFGNNVVFANKKEVTEKEVSDFFYVTVIVNILKYFLSKTAPGKASLQSGLTFNSYYEQPELASNAYKEKDIILQSTVLIHGDIFHKIKLDFMQNSNCSTIISAHYWLTEEILSCFRTKLNLLVWEIASLFPAGLVVSSLYTANAILSIFALISFTILFATTRYVLINQLQRRTSINSKFINWLAWTLICIIPIFVVGAIHSFRDVNALFLSLLSLIAPKLTEYILNFIRPRVGKLILRRLLLNLD</sequence>
<dbReference type="KEGG" id="npu:Npun_R4875"/>
<feature type="transmembrane region" description="Helical" evidence="1">
    <location>
        <begin position="219"/>
        <end position="240"/>
    </location>
</feature>
<organism evidence="2 3">
    <name type="scientific">Nostoc punctiforme (strain ATCC 29133 / PCC 73102)</name>
    <dbReference type="NCBI Taxonomy" id="63737"/>
    <lineage>
        <taxon>Bacteria</taxon>
        <taxon>Bacillati</taxon>
        <taxon>Cyanobacteriota</taxon>
        <taxon>Cyanophyceae</taxon>
        <taxon>Nostocales</taxon>
        <taxon>Nostocaceae</taxon>
        <taxon>Nostoc</taxon>
    </lineage>
</organism>
<feature type="transmembrane region" description="Helical" evidence="1">
    <location>
        <begin position="194"/>
        <end position="213"/>
    </location>
</feature>
<dbReference type="RefSeq" id="WP_012411177.1">
    <property type="nucleotide sequence ID" value="NC_010628.1"/>
</dbReference>